<reference evidence="3 4" key="1">
    <citation type="submission" date="2021-06" db="EMBL/GenBank/DDBJ databases">
        <title>Genome-based taxonomic framework of Microbacterium strains isolated from marine environment, the description of four new species and reclassification of four preexisting species.</title>
        <authorList>
            <person name="Lee S.D."/>
            <person name="Kim S.-M."/>
            <person name="Byeon Y.-S."/>
            <person name="Yang H.L."/>
            <person name="Kim I.S."/>
        </authorList>
    </citation>
    <scope>NUCLEOTIDE SEQUENCE [LARGE SCALE GENOMIC DNA]</scope>
    <source>
        <strain evidence="3 4">KSW4-10</strain>
    </source>
</reference>
<name>A0ABY4IWC5_9MICO</name>
<evidence type="ECO:0000313" key="3">
    <source>
        <dbReference type="EMBL" id="UPL17055.1"/>
    </source>
</evidence>
<dbReference type="GO" id="GO:0008168">
    <property type="term" value="F:methyltransferase activity"/>
    <property type="evidence" value="ECO:0007669"/>
    <property type="project" value="UniProtKB-KW"/>
</dbReference>
<proteinExistence type="predicted"/>
<sequence>MKSRLVASAALSALVLLGATGCTFITPQSTKIEYPASDGVNISDADGPIDVRNALVIATEDGSIGNFIAAVVNPTEESATLTISLGDGNDFKVTVPAGETKSLGADEEPLRIVGLDTKPGATVEMHFQSGDSTGVKADVPVLDGSLPYYSDLVPSESVRTSAPTPMPTDTAAPAPSE</sequence>
<dbReference type="GO" id="GO:0032259">
    <property type="term" value="P:methylation"/>
    <property type="evidence" value="ECO:0007669"/>
    <property type="project" value="UniProtKB-KW"/>
</dbReference>
<feature type="chain" id="PRO_5047193732" evidence="2">
    <location>
        <begin position="19"/>
        <end position="177"/>
    </location>
</feature>
<dbReference type="Proteomes" id="UP000830631">
    <property type="component" value="Chromosome"/>
</dbReference>
<feature type="signal peptide" evidence="2">
    <location>
        <begin position="1"/>
        <end position="18"/>
    </location>
</feature>
<evidence type="ECO:0000313" key="4">
    <source>
        <dbReference type="Proteomes" id="UP000830631"/>
    </source>
</evidence>
<accession>A0ABY4IWC5</accession>
<evidence type="ECO:0000256" key="1">
    <source>
        <dbReference type="SAM" id="MobiDB-lite"/>
    </source>
</evidence>
<evidence type="ECO:0000256" key="2">
    <source>
        <dbReference type="SAM" id="SignalP"/>
    </source>
</evidence>
<keyword evidence="3" id="KW-0489">Methyltransferase</keyword>
<protein>
    <submittedName>
        <fullName evidence="3">DNA modification methylase</fullName>
    </submittedName>
</protein>
<keyword evidence="2" id="KW-0732">Signal</keyword>
<feature type="region of interest" description="Disordered" evidence="1">
    <location>
        <begin position="154"/>
        <end position="177"/>
    </location>
</feature>
<dbReference type="PROSITE" id="PS51257">
    <property type="entry name" value="PROKAR_LIPOPROTEIN"/>
    <property type="match status" value="1"/>
</dbReference>
<keyword evidence="4" id="KW-1185">Reference proteome</keyword>
<feature type="compositionally biased region" description="Low complexity" evidence="1">
    <location>
        <begin position="160"/>
        <end position="177"/>
    </location>
</feature>
<dbReference type="RefSeq" id="WP_047521526.1">
    <property type="nucleotide sequence ID" value="NZ_CP078078.1"/>
</dbReference>
<organism evidence="3 4">
    <name type="scientific">Microbacterium aurugineum</name>
    <dbReference type="NCBI Taxonomy" id="2851642"/>
    <lineage>
        <taxon>Bacteria</taxon>
        <taxon>Bacillati</taxon>
        <taxon>Actinomycetota</taxon>
        <taxon>Actinomycetes</taxon>
        <taxon>Micrococcales</taxon>
        <taxon>Microbacteriaceae</taxon>
        <taxon>Microbacterium</taxon>
    </lineage>
</organism>
<gene>
    <name evidence="3" type="ORF">KV397_04385</name>
</gene>
<keyword evidence="3" id="KW-0808">Transferase</keyword>
<dbReference type="EMBL" id="CP078078">
    <property type="protein sequence ID" value="UPL17055.1"/>
    <property type="molecule type" value="Genomic_DNA"/>
</dbReference>